<dbReference type="EMBL" id="KB007974">
    <property type="protein sequence ID" value="ELR17248.1"/>
    <property type="molecule type" value="Genomic_DNA"/>
</dbReference>
<dbReference type="CDD" id="cd03428">
    <property type="entry name" value="NUDIX_Ap4A_Nudt2"/>
    <property type="match status" value="1"/>
</dbReference>
<dbReference type="InterPro" id="IPR051325">
    <property type="entry name" value="Nudix_hydrolase_domain"/>
</dbReference>
<sequence length="220" mass="25049">MSSSKKTERTATEFSFGIIPLRRKLRDAPLSLDNLEILLIEQKVGHRGNKHGRQWCFPKGHRDHRKEPPLDCAKRELEEETNLRVAAFIFDVNDEAGRGRYASEYFNPVRRCWKRCEYWVAEVEEGEVRVQEAEVADAAWLDFDSAINRLTHPEDRDVLERVKADLGGRIAVANAHQSKGTLGHAHHVDDALQVGRAQPFQIAHALDIDVALQVGHAQQF</sequence>
<evidence type="ECO:0000256" key="5">
    <source>
        <dbReference type="ARBA" id="ARBA00032644"/>
    </source>
</evidence>
<dbReference type="PANTHER" id="PTHR21340">
    <property type="entry name" value="DIADENOSINE 5,5-P1,P4-TETRAPHOSPHATE PYROPHOSPHOHYDROLASE MUTT"/>
    <property type="match status" value="1"/>
</dbReference>
<dbReference type="PANTHER" id="PTHR21340:SF0">
    <property type="entry name" value="BIS(5'-NUCLEOSYL)-TETRAPHOSPHATASE [ASYMMETRICAL]"/>
    <property type="match status" value="1"/>
</dbReference>
<comment type="similarity">
    <text evidence="1">Belongs to the Nudix hydrolase family.</text>
</comment>
<dbReference type="Gene3D" id="3.90.79.10">
    <property type="entry name" value="Nucleoside Triphosphate Pyrophosphohydrolase"/>
    <property type="match status" value="1"/>
</dbReference>
<evidence type="ECO:0000259" key="6">
    <source>
        <dbReference type="PROSITE" id="PS51462"/>
    </source>
</evidence>
<evidence type="ECO:0000313" key="7">
    <source>
        <dbReference type="EMBL" id="ELR17248.1"/>
    </source>
</evidence>
<organism evidence="7 8">
    <name type="scientific">Acanthamoeba castellanii (strain ATCC 30010 / Neff)</name>
    <dbReference type="NCBI Taxonomy" id="1257118"/>
    <lineage>
        <taxon>Eukaryota</taxon>
        <taxon>Amoebozoa</taxon>
        <taxon>Discosea</taxon>
        <taxon>Longamoebia</taxon>
        <taxon>Centramoebida</taxon>
        <taxon>Acanthamoebidae</taxon>
        <taxon>Acanthamoeba</taxon>
    </lineage>
</organism>
<dbReference type="PROSITE" id="PS51462">
    <property type="entry name" value="NUDIX"/>
    <property type="match status" value="1"/>
</dbReference>
<evidence type="ECO:0000256" key="1">
    <source>
        <dbReference type="ARBA" id="ARBA00005582"/>
    </source>
</evidence>
<keyword evidence="3" id="KW-0547">Nucleotide-binding</keyword>
<protein>
    <recommendedName>
        <fullName evidence="2">Bis(5'-nucleosyl)-tetraphosphatase [asymmetrical]</fullName>
    </recommendedName>
    <alternativeName>
        <fullName evidence="5">Diadenosine 5',5'''-P1,P4-tetraphosphate asymmetrical hydrolase</fullName>
    </alternativeName>
</protein>
<dbReference type="GO" id="GO:0000166">
    <property type="term" value="F:nucleotide binding"/>
    <property type="evidence" value="ECO:0007669"/>
    <property type="project" value="UniProtKB-KW"/>
</dbReference>
<evidence type="ECO:0000256" key="4">
    <source>
        <dbReference type="ARBA" id="ARBA00022801"/>
    </source>
</evidence>
<dbReference type="InterPro" id="IPR003565">
    <property type="entry name" value="Tetra_PHTase"/>
</dbReference>
<dbReference type="RefSeq" id="XP_004339261.1">
    <property type="nucleotide sequence ID" value="XM_004339213.1"/>
</dbReference>
<keyword evidence="8" id="KW-1185">Reference proteome</keyword>
<reference evidence="7 8" key="1">
    <citation type="journal article" date="2013" name="Genome Biol.">
        <title>Genome of Acanthamoeba castellanii highlights extensive lateral gene transfer and early evolution of tyrosine kinase signaling.</title>
        <authorList>
            <person name="Clarke M."/>
            <person name="Lohan A.J."/>
            <person name="Liu B."/>
            <person name="Lagkouvardos I."/>
            <person name="Roy S."/>
            <person name="Zafar N."/>
            <person name="Bertelli C."/>
            <person name="Schilde C."/>
            <person name="Kianianmomeni A."/>
            <person name="Burglin T.R."/>
            <person name="Frech C."/>
            <person name="Turcotte B."/>
            <person name="Kopec K.O."/>
            <person name="Synnott J.M."/>
            <person name="Choo C."/>
            <person name="Paponov I."/>
            <person name="Finkler A."/>
            <person name="Soon Heng Tan C."/>
            <person name="Hutchins A.P."/>
            <person name="Weinmeier T."/>
            <person name="Rattei T."/>
            <person name="Chu J.S."/>
            <person name="Gimenez G."/>
            <person name="Irimia M."/>
            <person name="Rigden D.J."/>
            <person name="Fitzpatrick D.A."/>
            <person name="Lorenzo-Morales J."/>
            <person name="Bateman A."/>
            <person name="Chiu C.H."/>
            <person name="Tang P."/>
            <person name="Hegemann P."/>
            <person name="Fromm H."/>
            <person name="Raoult D."/>
            <person name="Greub G."/>
            <person name="Miranda-Saavedra D."/>
            <person name="Chen N."/>
            <person name="Nash P."/>
            <person name="Ginger M.L."/>
            <person name="Horn M."/>
            <person name="Schaap P."/>
            <person name="Caler L."/>
            <person name="Loftus B."/>
        </authorList>
    </citation>
    <scope>NUCLEOTIDE SEQUENCE [LARGE SCALE GENOMIC DNA]</scope>
    <source>
        <strain evidence="7 8">Neff</strain>
    </source>
</reference>
<dbReference type="VEuPathDB" id="AmoebaDB:ACA1_059550"/>
<dbReference type="STRING" id="1257118.L8GXE7"/>
<dbReference type="AlphaFoldDB" id="L8GXE7"/>
<evidence type="ECO:0000256" key="2">
    <source>
        <dbReference type="ARBA" id="ARBA00018911"/>
    </source>
</evidence>
<dbReference type="KEGG" id="acan:ACA1_059550"/>
<keyword evidence="4 7" id="KW-0378">Hydrolase</keyword>
<gene>
    <name evidence="7" type="ORF">ACA1_059550</name>
</gene>
<dbReference type="Pfam" id="PF00293">
    <property type="entry name" value="NUDIX"/>
    <property type="match status" value="1"/>
</dbReference>
<proteinExistence type="inferred from homology"/>
<dbReference type="GO" id="GO:0006754">
    <property type="term" value="P:ATP biosynthetic process"/>
    <property type="evidence" value="ECO:0007669"/>
    <property type="project" value="TreeGrafter"/>
</dbReference>
<feature type="domain" description="Nudix hydrolase" evidence="6">
    <location>
        <begin position="11"/>
        <end position="164"/>
    </location>
</feature>
<dbReference type="InterPro" id="IPR015797">
    <property type="entry name" value="NUDIX_hydrolase-like_dom_sf"/>
</dbReference>
<dbReference type="GO" id="GO:0006167">
    <property type="term" value="P:AMP biosynthetic process"/>
    <property type="evidence" value="ECO:0007669"/>
    <property type="project" value="TreeGrafter"/>
</dbReference>
<dbReference type="SUPFAM" id="SSF55811">
    <property type="entry name" value="Nudix"/>
    <property type="match status" value="1"/>
</dbReference>
<evidence type="ECO:0000256" key="3">
    <source>
        <dbReference type="ARBA" id="ARBA00022741"/>
    </source>
</evidence>
<dbReference type="InterPro" id="IPR000086">
    <property type="entry name" value="NUDIX_hydrolase_dom"/>
</dbReference>
<accession>L8GXE7</accession>
<dbReference type="GO" id="GO:0004081">
    <property type="term" value="F:bis(5'-nucleosyl)-tetraphosphatase (asymmetrical) activity"/>
    <property type="evidence" value="ECO:0007669"/>
    <property type="project" value="TreeGrafter"/>
</dbReference>
<evidence type="ECO:0000313" key="8">
    <source>
        <dbReference type="Proteomes" id="UP000011083"/>
    </source>
</evidence>
<name>L8GXE7_ACACF</name>
<dbReference type="Proteomes" id="UP000011083">
    <property type="component" value="Unassembled WGS sequence"/>
</dbReference>
<dbReference type="GeneID" id="14917844"/>
<dbReference type="OrthoDB" id="276276at2759"/>